<protein>
    <submittedName>
        <fullName evidence="5">ESAT-6 protein secretion system EspG family protein</fullName>
    </submittedName>
</protein>
<dbReference type="STRING" id="1210089.GCA_001613165_01357"/>
<evidence type="ECO:0000256" key="1">
    <source>
        <dbReference type="ARBA" id="ARBA00004496"/>
    </source>
</evidence>
<dbReference type="AlphaFoldDB" id="A0A370HB80"/>
<dbReference type="OrthoDB" id="4532341at2"/>
<name>A0A370HB80_9NOCA</name>
<evidence type="ECO:0000256" key="2">
    <source>
        <dbReference type="ARBA" id="ARBA00006411"/>
    </source>
</evidence>
<proteinExistence type="inferred from homology"/>
<evidence type="ECO:0000256" key="3">
    <source>
        <dbReference type="ARBA" id="ARBA00022490"/>
    </source>
</evidence>
<sequence>MVGTVTGRGIRFTGQEFEILWAAYGRDRLPYPLSYRTGIADFDELKRGREAAVRTLLDKYAEEIEYALSVLVEPEARIESKGFGGQDLSRVYRFHGAVTGQAGVALIQEPGIAPDIGGDITLNYCAATTLAQRAVVALPQTGPGAQPPLALSRNDIATDRKRCIRRTHDLSLTDRLDRIFKRPRRALGEITVFPGPAIDARPTFGRAFWWMDYADGRYYVETGDPIVAEPIDAPGLTTKIHHLTALTQRYYREDRTHDEYLRSRP</sequence>
<dbReference type="Proteomes" id="UP000255355">
    <property type="component" value="Unassembled WGS sequence"/>
</dbReference>
<evidence type="ECO:0000313" key="6">
    <source>
        <dbReference type="Proteomes" id="UP000255355"/>
    </source>
</evidence>
<evidence type="ECO:0000256" key="4">
    <source>
        <dbReference type="ARBA" id="ARBA00023186"/>
    </source>
</evidence>
<dbReference type="EMBL" id="QQAZ01000004">
    <property type="protein sequence ID" value="RDI51838.1"/>
    <property type="molecule type" value="Genomic_DNA"/>
</dbReference>
<gene>
    <name evidence="5" type="ORF">DFR68_104322</name>
</gene>
<evidence type="ECO:0000313" key="5">
    <source>
        <dbReference type="EMBL" id="RDI51838.1"/>
    </source>
</evidence>
<dbReference type="InterPro" id="IPR025734">
    <property type="entry name" value="EspG"/>
</dbReference>
<accession>A0A370HB80</accession>
<keyword evidence="3" id="KW-0963">Cytoplasm</keyword>
<comment type="subcellular location">
    <subcellularLocation>
        <location evidence="1">Cytoplasm</location>
    </subcellularLocation>
</comment>
<dbReference type="Pfam" id="PF14011">
    <property type="entry name" value="ESX-1_EspG"/>
    <property type="match status" value="1"/>
</dbReference>
<comment type="caution">
    <text evidence="5">The sequence shown here is derived from an EMBL/GenBank/DDBJ whole genome shotgun (WGS) entry which is preliminary data.</text>
</comment>
<keyword evidence="4" id="KW-0143">Chaperone</keyword>
<keyword evidence="6" id="KW-1185">Reference proteome</keyword>
<organism evidence="5 6">
    <name type="scientific">Nocardia mexicana</name>
    <dbReference type="NCBI Taxonomy" id="279262"/>
    <lineage>
        <taxon>Bacteria</taxon>
        <taxon>Bacillati</taxon>
        <taxon>Actinomycetota</taxon>
        <taxon>Actinomycetes</taxon>
        <taxon>Mycobacteriales</taxon>
        <taxon>Nocardiaceae</taxon>
        <taxon>Nocardia</taxon>
    </lineage>
</organism>
<reference evidence="5 6" key="1">
    <citation type="submission" date="2018-07" db="EMBL/GenBank/DDBJ databases">
        <title>Genomic Encyclopedia of Type Strains, Phase IV (KMG-IV): sequencing the most valuable type-strain genomes for metagenomic binning, comparative biology and taxonomic classification.</title>
        <authorList>
            <person name="Goeker M."/>
        </authorList>
    </citation>
    <scope>NUCLEOTIDE SEQUENCE [LARGE SCALE GENOMIC DNA]</scope>
    <source>
        <strain evidence="5 6">DSM 44952</strain>
    </source>
</reference>
<comment type="similarity">
    <text evidence="2">Belongs to the EspG family.</text>
</comment>